<keyword evidence="11" id="KW-1185">Reference proteome</keyword>
<keyword evidence="5 6" id="KW-0472">Membrane</keyword>
<dbReference type="InterPro" id="IPR037185">
    <property type="entry name" value="EmrE-like"/>
</dbReference>
<sequence>MNKQPIFSPYLALVIATIAVSTSAIFVKLTDAPAGVIATYRLLFTVLFMLPFVLWKHAHEIKNICARDWVFSAIAGVFLALHFILWFESLNYTSVASSVVLVTLQPLFSFVGAYFFFKERVSLEGIIGCLLAVAGSVYIGWSDFRIGGTALLGDILALLGAATVTGYWLFGQSVRKRLSLMMYTFVVYTISTSVLLAYDLSLGFALYPYPGKDWLVFIGLAVFPTLLGHTVFNWAIKWLSVNTISVAILGEPIGAAILAYFILGEKITAAQLIGTAVIISGIYLFMRYNQPTAR</sequence>
<dbReference type="OrthoDB" id="9790852at2"/>
<evidence type="ECO:0000313" key="11">
    <source>
        <dbReference type="Proteomes" id="UP000826616"/>
    </source>
</evidence>
<dbReference type="GO" id="GO:0016020">
    <property type="term" value="C:membrane"/>
    <property type="evidence" value="ECO:0007669"/>
    <property type="project" value="UniProtKB-SubCell"/>
</dbReference>
<feature type="transmembrane region" description="Helical" evidence="6">
    <location>
        <begin position="38"/>
        <end position="57"/>
    </location>
</feature>
<name>A0A1G7WTW5_ANETH</name>
<organism evidence="9 10">
    <name type="scientific">Aneurinibacillus thermoaerophilus</name>
    <dbReference type="NCBI Taxonomy" id="143495"/>
    <lineage>
        <taxon>Bacteria</taxon>
        <taxon>Bacillati</taxon>
        <taxon>Bacillota</taxon>
        <taxon>Bacilli</taxon>
        <taxon>Bacillales</taxon>
        <taxon>Paenibacillaceae</taxon>
        <taxon>Aneurinibacillus group</taxon>
        <taxon>Aneurinibacillus</taxon>
    </lineage>
</organism>
<feature type="transmembrane region" description="Helical" evidence="6">
    <location>
        <begin position="69"/>
        <end position="87"/>
    </location>
</feature>
<dbReference type="PANTHER" id="PTHR32322:SF2">
    <property type="entry name" value="EAMA DOMAIN-CONTAINING PROTEIN"/>
    <property type="match status" value="1"/>
</dbReference>
<evidence type="ECO:0000256" key="6">
    <source>
        <dbReference type="SAM" id="Phobius"/>
    </source>
</evidence>
<feature type="transmembrane region" description="Helical" evidence="6">
    <location>
        <begin position="214"/>
        <end position="236"/>
    </location>
</feature>
<feature type="transmembrane region" description="Helical" evidence="6">
    <location>
        <begin position="269"/>
        <end position="286"/>
    </location>
</feature>
<reference evidence="9 10" key="1">
    <citation type="submission" date="2016-10" db="EMBL/GenBank/DDBJ databases">
        <authorList>
            <person name="de Groot N.N."/>
        </authorList>
    </citation>
    <scope>NUCLEOTIDE SEQUENCE [LARGE SCALE GENOMIC DNA]</scope>
    <source>
        <strain evidence="9 10">L 420-91</strain>
    </source>
</reference>
<gene>
    <name evidence="8" type="ORF">K3F53_04190</name>
    <name evidence="9" type="ORF">SAMN04489735_1002126</name>
</gene>
<dbReference type="GeneID" id="97140559"/>
<evidence type="ECO:0000256" key="1">
    <source>
        <dbReference type="ARBA" id="ARBA00004127"/>
    </source>
</evidence>
<feature type="transmembrane region" description="Helical" evidence="6">
    <location>
        <begin position="93"/>
        <end position="116"/>
    </location>
</feature>
<evidence type="ECO:0000259" key="7">
    <source>
        <dbReference type="Pfam" id="PF00892"/>
    </source>
</evidence>
<dbReference type="InterPro" id="IPR000620">
    <property type="entry name" value="EamA_dom"/>
</dbReference>
<evidence type="ECO:0000256" key="3">
    <source>
        <dbReference type="ARBA" id="ARBA00022692"/>
    </source>
</evidence>
<evidence type="ECO:0000313" key="8">
    <source>
        <dbReference type="EMBL" id="QYY43454.1"/>
    </source>
</evidence>
<comment type="subcellular location">
    <subcellularLocation>
        <location evidence="1">Endomembrane system</location>
        <topology evidence="1">Multi-pass membrane protein</topology>
    </subcellularLocation>
</comment>
<reference evidence="8 11" key="2">
    <citation type="submission" date="2021-08" db="EMBL/GenBank/DDBJ databases">
        <title>Complete genome sequence of the strain Aneurinibacillus thermoaerophilus CCM 8960.</title>
        <authorList>
            <person name="Musilova J."/>
            <person name="Kourilova X."/>
            <person name="Pernicova I."/>
            <person name="Bezdicek M."/>
            <person name="Lengerova M."/>
            <person name="Obruca S."/>
            <person name="Sedlar K."/>
        </authorList>
    </citation>
    <scope>NUCLEOTIDE SEQUENCE [LARGE SCALE GENOMIC DNA]</scope>
    <source>
        <strain evidence="8 11">CCM 8960</strain>
    </source>
</reference>
<dbReference type="EMBL" id="FNDE01000002">
    <property type="protein sequence ID" value="SDG75353.1"/>
    <property type="molecule type" value="Genomic_DNA"/>
</dbReference>
<dbReference type="RefSeq" id="WP_057899688.1">
    <property type="nucleotide sequence ID" value="NZ_CP080764.1"/>
</dbReference>
<dbReference type="EMBL" id="CP080764">
    <property type="protein sequence ID" value="QYY43454.1"/>
    <property type="molecule type" value="Genomic_DNA"/>
</dbReference>
<evidence type="ECO:0000256" key="5">
    <source>
        <dbReference type="ARBA" id="ARBA00023136"/>
    </source>
</evidence>
<feature type="transmembrane region" description="Helical" evidence="6">
    <location>
        <begin position="243"/>
        <end position="263"/>
    </location>
</feature>
<feature type="transmembrane region" description="Helical" evidence="6">
    <location>
        <begin position="182"/>
        <end position="208"/>
    </location>
</feature>
<dbReference type="Proteomes" id="UP000826616">
    <property type="component" value="Chromosome"/>
</dbReference>
<proteinExistence type="inferred from homology"/>
<keyword evidence="3 6" id="KW-0812">Transmembrane</keyword>
<dbReference type="Proteomes" id="UP000198956">
    <property type="component" value="Unassembled WGS sequence"/>
</dbReference>
<dbReference type="AlphaFoldDB" id="A0A1G7WTW5"/>
<dbReference type="InterPro" id="IPR050638">
    <property type="entry name" value="AA-Vitamin_Transporters"/>
</dbReference>
<dbReference type="SUPFAM" id="SSF103481">
    <property type="entry name" value="Multidrug resistance efflux transporter EmrE"/>
    <property type="match status" value="2"/>
</dbReference>
<evidence type="ECO:0000256" key="4">
    <source>
        <dbReference type="ARBA" id="ARBA00022989"/>
    </source>
</evidence>
<feature type="domain" description="EamA" evidence="7">
    <location>
        <begin position="10"/>
        <end position="139"/>
    </location>
</feature>
<dbReference type="Pfam" id="PF00892">
    <property type="entry name" value="EamA"/>
    <property type="match status" value="2"/>
</dbReference>
<keyword evidence="4 6" id="KW-1133">Transmembrane helix</keyword>
<dbReference type="PANTHER" id="PTHR32322">
    <property type="entry name" value="INNER MEMBRANE TRANSPORTER"/>
    <property type="match status" value="1"/>
</dbReference>
<protein>
    <submittedName>
        <fullName evidence="8">DMT family transporter</fullName>
    </submittedName>
    <submittedName>
        <fullName evidence="9">EamA domain-containing membrane protein RarD</fullName>
    </submittedName>
</protein>
<feature type="transmembrane region" description="Helical" evidence="6">
    <location>
        <begin position="147"/>
        <end position="170"/>
    </location>
</feature>
<feature type="transmembrane region" description="Helical" evidence="6">
    <location>
        <begin position="7"/>
        <end position="26"/>
    </location>
</feature>
<evidence type="ECO:0000313" key="10">
    <source>
        <dbReference type="Proteomes" id="UP000198956"/>
    </source>
</evidence>
<feature type="transmembrane region" description="Helical" evidence="6">
    <location>
        <begin position="123"/>
        <end position="141"/>
    </location>
</feature>
<evidence type="ECO:0000256" key="2">
    <source>
        <dbReference type="ARBA" id="ARBA00007362"/>
    </source>
</evidence>
<comment type="similarity">
    <text evidence="2">Belongs to the EamA transporter family.</text>
</comment>
<feature type="domain" description="EamA" evidence="7">
    <location>
        <begin position="152"/>
        <end position="286"/>
    </location>
</feature>
<accession>A0A1G7WTW5</accession>
<dbReference type="Gene3D" id="1.10.3730.20">
    <property type="match status" value="1"/>
</dbReference>
<evidence type="ECO:0000313" key="9">
    <source>
        <dbReference type="EMBL" id="SDG75353.1"/>
    </source>
</evidence>